<dbReference type="GO" id="GO:0004190">
    <property type="term" value="F:aspartic-type endopeptidase activity"/>
    <property type="evidence" value="ECO:0007669"/>
    <property type="project" value="UniProtKB-KW"/>
</dbReference>
<dbReference type="Proteomes" id="UP001221413">
    <property type="component" value="Unassembled WGS sequence"/>
</dbReference>
<keyword evidence="15" id="KW-1185">Reference proteome</keyword>
<evidence type="ECO:0000313" key="15">
    <source>
        <dbReference type="Proteomes" id="UP001221413"/>
    </source>
</evidence>
<keyword evidence="6 10" id="KW-0378">Hydrolase</keyword>
<dbReference type="GO" id="GO:0006508">
    <property type="term" value="P:proteolysis"/>
    <property type="evidence" value="ECO:0007669"/>
    <property type="project" value="UniProtKB-KW"/>
</dbReference>
<dbReference type="InterPro" id="IPR021109">
    <property type="entry name" value="Peptidase_aspartic_dom_sf"/>
</dbReference>
<feature type="active site" evidence="9">
    <location>
        <position position="133"/>
    </location>
</feature>
<protein>
    <recommendedName>
        <fullName evidence="13">Peptidase A1 domain-containing protein</fullName>
    </recommendedName>
</protein>
<feature type="chain" id="PRO_5041942763" description="Peptidase A1 domain-containing protein" evidence="12">
    <location>
        <begin position="21"/>
        <end position="840"/>
    </location>
</feature>
<evidence type="ECO:0000256" key="11">
    <source>
        <dbReference type="SAM" id="Phobius"/>
    </source>
</evidence>
<dbReference type="CDD" id="cd06097">
    <property type="entry name" value="Aspergillopepsin_like"/>
    <property type="match status" value="1"/>
</dbReference>
<feature type="transmembrane region" description="Helical" evidence="11">
    <location>
        <begin position="642"/>
        <end position="664"/>
    </location>
</feature>
<name>A0AAD6J0Z2_DREDA</name>
<dbReference type="EMBL" id="JAQGDS010000006">
    <property type="protein sequence ID" value="KAJ6260052.1"/>
    <property type="molecule type" value="Genomic_DNA"/>
</dbReference>
<dbReference type="PROSITE" id="PS51767">
    <property type="entry name" value="PEPTIDASE_A1"/>
    <property type="match status" value="1"/>
</dbReference>
<evidence type="ECO:0000256" key="9">
    <source>
        <dbReference type="PIRSR" id="PIRSR601461-1"/>
    </source>
</evidence>
<dbReference type="PANTHER" id="PTHR47966:SF1">
    <property type="entry name" value="ASPARTYL PROTEINASE"/>
    <property type="match status" value="1"/>
</dbReference>
<keyword evidence="3 10" id="KW-0645">Protease</keyword>
<comment type="subcellular location">
    <subcellularLocation>
        <location evidence="1">Membrane</location>
        <topology evidence="1">Multi-pass membrane protein</topology>
    </subcellularLocation>
</comment>
<keyword evidence="5 10" id="KW-0064">Aspartyl protease</keyword>
<evidence type="ECO:0000256" key="4">
    <source>
        <dbReference type="ARBA" id="ARBA00022692"/>
    </source>
</evidence>
<dbReference type="PROSITE" id="PS51257">
    <property type="entry name" value="PROKAR_LIPOPROTEIN"/>
    <property type="match status" value="1"/>
</dbReference>
<dbReference type="Gene3D" id="2.40.70.10">
    <property type="entry name" value="Acid Proteases"/>
    <property type="match status" value="2"/>
</dbReference>
<keyword evidence="12" id="KW-0732">Signal</keyword>
<evidence type="ECO:0000256" key="1">
    <source>
        <dbReference type="ARBA" id="ARBA00004141"/>
    </source>
</evidence>
<evidence type="ECO:0000256" key="3">
    <source>
        <dbReference type="ARBA" id="ARBA00022670"/>
    </source>
</evidence>
<dbReference type="FunFam" id="2.40.70.10:FF:000026">
    <property type="entry name" value="Endothiapepsin"/>
    <property type="match status" value="1"/>
</dbReference>
<dbReference type="Pfam" id="PF13813">
    <property type="entry name" value="MBOAT_2"/>
    <property type="match status" value="1"/>
</dbReference>
<evidence type="ECO:0000256" key="12">
    <source>
        <dbReference type="SAM" id="SignalP"/>
    </source>
</evidence>
<evidence type="ECO:0000256" key="2">
    <source>
        <dbReference type="ARBA" id="ARBA00007447"/>
    </source>
</evidence>
<dbReference type="SUPFAM" id="SSF50630">
    <property type="entry name" value="Acid proteases"/>
    <property type="match status" value="1"/>
</dbReference>
<feature type="active site" evidence="9">
    <location>
        <position position="317"/>
    </location>
</feature>
<evidence type="ECO:0000256" key="7">
    <source>
        <dbReference type="ARBA" id="ARBA00022989"/>
    </source>
</evidence>
<feature type="signal peptide" evidence="12">
    <location>
        <begin position="1"/>
        <end position="20"/>
    </location>
</feature>
<evidence type="ECO:0000256" key="8">
    <source>
        <dbReference type="ARBA" id="ARBA00023136"/>
    </source>
</evidence>
<dbReference type="PRINTS" id="PR00792">
    <property type="entry name" value="PEPSIN"/>
</dbReference>
<dbReference type="InterPro" id="IPR033121">
    <property type="entry name" value="PEPTIDASE_A1"/>
</dbReference>
<feature type="transmembrane region" description="Helical" evidence="11">
    <location>
        <begin position="719"/>
        <end position="739"/>
    </location>
</feature>
<evidence type="ECO:0000256" key="6">
    <source>
        <dbReference type="ARBA" id="ARBA00022801"/>
    </source>
</evidence>
<dbReference type="InterPro" id="IPR034163">
    <property type="entry name" value="Aspergillopepsin-like_cat_dom"/>
</dbReference>
<dbReference type="PANTHER" id="PTHR47966">
    <property type="entry name" value="BETA-SITE APP-CLEAVING ENZYME, ISOFORM A-RELATED"/>
    <property type="match status" value="1"/>
</dbReference>
<proteinExistence type="inferred from homology"/>
<feature type="transmembrane region" description="Helical" evidence="11">
    <location>
        <begin position="433"/>
        <end position="453"/>
    </location>
</feature>
<feature type="transmembrane region" description="Helical" evidence="11">
    <location>
        <begin position="800"/>
        <end position="817"/>
    </location>
</feature>
<evidence type="ECO:0000313" key="14">
    <source>
        <dbReference type="EMBL" id="KAJ6260052.1"/>
    </source>
</evidence>
<sequence>MRYTATAIAVAVFSAACATAAPVERDVDALSEVDGGPPLADGNFGERGFSVPVEHKLVTVNYKGPQAYDDAVRKWGVEKDLPVGKSLKSNLVLHKDFNKRDSSVRATSQGGDIEYTAPVSIGTPAQNFNLNFDTGSSDLWVFSNTQPSSQTTGHNIFNANKSLSFKKLPGYTWNIRYADGSGASGTVGTDKVTVGTTTFQSQYVEIASTASNNFVKGNNDGLLGLAFGRLNTVRPKQAKTFFENVMTSLSNRLFTAYLRHAAVGSYDFGYIDKSKYNGNLQYTAVSTGNGWWEFPSKYYKVGNTNYTLPATSTAIADTGTSLLLVSSAATKAYYSTISGAQANSQVGGYIVPCAAPNLPSFYFNIGPNVASVSGKNIIYGSSLGTLNGVSYCFGAIQPISGNQFIYGDVFFKQNFAVFDYETTVINWNWCTPAITRLALNYLLIFVVVASLIVSTPKKSFLRYASVPVFIYLCASTFRSAEATFPRNEIYLADWGCTVYDVFLQSTALLLLQDIDSSDPLISKLRDGDPPSYFVRLWRAMSYCVNMRGINTSHQIKNVPAFDSKQPNWVPSRRRFLLTRGLWFIGLYFIQDLLFSGELSVEDEIRFLGVDRENFLIRNSQDGPVTNDELGYRFAITMFMWSLLIPLSVSLQYTFLSLVAVGTGLSEPSNWPPAFGTPKDSYTLRLFWGKFWHQTLRWHFSKHAQFITHRLMRLPRKGLVQRYVNILCVFLLSGVMHASQSYMMLHRQGIDAQWRTATREMMFFVTMAVGITVEDGVQWLFRNENVRKGEKDEGFVLWKRVVGYIWVWGVLVVVAPIIDYPKFRARLPTWLPVHIWGLLGA</sequence>
<keyword evidence="7 11" id="KW-1133">Transmembrane helix</keyword>
<gene>
    <name evidence="14" type="ORF">Dda_5698</name>
</gene>
<evidence type="ECO:0000256" key="5">
    <source>
        <dbReference type="ARBA" id="ARBA00022750"/>
    </source>
</evidence>
<evidence type="ECO:0000259" key="13">
    <source>
        <dbReference type="PROSITE" id="PS51767"/>
    </source>
</evidence>
<dbReference type="GO" id="GO:0016020">
    <property type="term" value="C:membrane"/>
    <property type="evidence" value="ECO:0007669"/>
    <property type="project" value="UniProtKB-SubCell"/>
</dbReference>
<organism evidence="14 15">
    <name type="scientific">Drechslerella dactyloides</name>
    <name type="common">Nematode-trapping fungus</name>
    <name type="synonym">Arthrobotrys dactyloides</name>
    <dbReference type="NCBI Taxonomy" id="74499"/>
    <lineage>
        <taxon>Eukaryota</taxon>
        <taxon>Fungi</taxon>
        <taxon>Dikarya</taxon>
        <taxon>Ascomycota</taxon>
        <taxon>Pezizomycotina</taxon>
        <taxon>Orbiliomycetes</taxon>
        <taxon>Orbiliales</taxon>
        <taxon>Orbiliaceae</taxon>
        <taxon>Drechslerella</taxon>
    </lineage>
</organism>
<dbReference type="AlphaFoldDB" id="A0AAD6J0Z2"/>
<feature type="domain" description="Peptidase A1" evidence="13">
    <location>
        <begin position="115"/>
        <end position="428"/>
    </location>
</feature>
<dbReference type="Pfam" id="PF00026">
    <property type="entry name" value="Asp"/>
    <property type="match status" value="1"/>
</dbReference>
<accession>A0AAD6J0Z2</accession>
<reference evidence="14" key="1">
    <citation type="submission" date="2023-01" db="EMBL/GenBank/DDBJ databases">
        <title>The chitinases involved in constricting ring structure development in the nematode-trapping fungus Drechslerella dactyloides.</title>
        <authorList>
            <person name="Wang R."/>
            <person name="Zhang L."/>
            <person name="Tang P."/>
            <person name="Li S."/>
            <person name="Liang L."/>
        </authorList>
    </citation>
    <scope>NUCLEOTIDE SEQUENCE</scope>
    <source>
        <strain evidence="14">YMF1.00031</strain>
    </source>
</reference>
<keyword evidence="4 11" id="KW-0812">Transmembrane</keyword>
<feature type="transmembrane region" description="Helical" evidence="11">
    <location>
        <begin position="760"/>
        <end position="780"/>
    </location>
</feature>
<dbReference type="InterPro" id="IPR032805">
    <property type="entry name" value="Wax_synthase_dom"/>
</dbReference>
<dbReference type="InterPro" id="IPR001461">
    <property type="entry name" value="Aspartic_peptidase_A1"/>
</dbReference>
<comment type="caution">
    <text evidence="14">The sequence shown here is derived from an EMBL/GenBank/DDBJ whole genome shotgun (WGS) entry which is preliminary data.</text>
</comment>
<keyword evidence="8 11" id="KW-0472">Membrane</keyword>
<dbReference type="PROSITE" id="PS00141">
    <property type="entry name" value="ASP_PROTEASE"/>
    <property type="match status" value="2"/>
</dbReference>
<dbReference type="InterPro" id="IPR001969">
    <property type="entry name" value="Aspartic_peptidase_AS"/>
</dbReference>
<evidence type="ECO:0000256" key="10">
    <source>
        <dbReference type="RuleBase" id="RU000454"/>
    </source>
</evidence>
<comment type="similarity">
    <text evidence="2 10">Belongs to the peptidase A1 family.</text>
</comment>